<evidence type="ECO:0000259" key="12">
    <source>
        <dbReference type="Pfam" id="PF04695"/>
    </source>
</evidence>
<dbReference type="AlphaFoldDB" id="A0A0G4IDD4"/>
<evidence type="ECO:0000256" key="2">
    <source>
        <dbReference type="ARBA" id="ARBA00022448"/>
    </source>
</evidence>
<reference evidence="13" key="1">
    <citation type="submission" date="2014-11" db="EMBL/GenBank/DDBJ databases">
        <authorList>
            <person name="Otto D Thomas"/>
            <person name="Naeem Raeece"/>
        </authorList>
    </citation>
    <scope>NUCLEOTIDE SEQUENCE</scope>
</reference>
<comment type="subcellular location">
    <subcellularLocation>
        <location evidence="9 10">Peroxisome membrane</location>
    </subcellularLocation>
</comment>
<dbReference type="GO" id="GO:1990429">
    <property type="term" value="C:peroxisomal importomer complex"/>
    <property type="evidence" value="ECO:0007669"/>
    <property type="project" value="TreeGrafter"/>
</dbReference>
<dbReference type="PANTHER" id="PTHR23058">
    <property type="entry name" value="PEROXISOMAL MEMBRANE PROTEIN PEX14"/>
    <property type="match status" value="1"/>
</dbReference>
<dbReference type="Pfam" id="PF04695">
    <property type="entry name" value="Pex14_N"/>
    <property type="match status" value="1"/>
</dbReference>
<organism evidence="13">
    <name type="scientific">Chromera velia CCMP2878</name>
    <dbReference type="NCBI Taxonomy" id="1169474"/>
    <lineage>
        <taxon>Eukaryota</taxon>
        <taxon>Sar</taxon>
        <taxon>Alveolata</taxon>
        <taxon>Colpodellida</taxon>
        <taxon>Chromeraceae</taxon>
        <taxon>Chromera</taxon>
    </lineage>
</organism>
<dbReference type="InterPro" id="IPR036339">
    <property type="entry name" value="PUB-like_dom_sf"/>
</dbReference>
<evidence type="ECO:0000256" key="4">
    <source>
        <dbReference type="ARBA" id="ARBA00023010"/>
    </source>
</evidence>
<gene>
    <name evidence="13" type="ORF">Cvel_13320</name>
</gene>
<proteinExistence type="inferred from homology"/>
<evidence type="ECO:0000256" key="10">
    <source>
        <dbReference type="RuleBase" id="RU367032"/>
    </source>
</evidence>
<evidence type="ECO:0000256" key="8">
    <source>
        <dbReference type="ARBA" id="ARBA00029691"/>
    </source>
</evidence>
<evidence type="ECO:0000256" key="11">
    <source>
        <dbReference type="SAM" id="MobiDB-lite"/>
    </source>
</evidence>
<feature type="compositionally biased region" description="Polar residues" evidence="11">
    <location>
        <begin position="571"/>
        <end position="581"/>
    </location>
</feature>
<dbReference type="InterPro" id="IPR006785">
    <property type="entry name" value="Pex14_N"/>
</dbReference>
<keyword evidence="5 10" id="KW-0472">Membrane</keyword>
<dbReference type="Gene3D" id="1.10.10.10">
    <property type="entry name" value="Winged helix-like DNA-binding domain superfamily/Winged helix DNA-binding domain"/>
    <property type="match status" value="1"/>
</dbReference>
<evidence type="ECO:0000256" key="5">
    <source>
        <dbReference type="ARBA" id="ARBA00023136"/>
    </source>
</evidence>
<dbReference type="CDD" id="cd09212">
    <property type="entry name" value="PUB"/>
    <property type="match status" value="1"/>
</dbReference>
<dbReference type="PANTHER" id="PTHR23058:SF0">
    <property type="entry name" value="PEROXISOMAL MEMBRANE PROTEIN PEX14"/>
    <property type="match status" value="1"/>
</dbReference>
<dbReference type="EMBL" id="CDMZ01005848">
    <property type="protein sequence ID" value="CEM55165.1"/>
    <property type="molecule type" value="Genomic_DNA"/>
</dbReference>
<comment type="similarity">
    <text evidence="1 10">Belongs to the peroxin-14 family.</text>
</comment>
<feature type="compositionally biased region" description="Basic and acidic residues" evidence="11">
    <location>
        <begin position="335"/>
        <end position="355"/>
    </location>
</feature>
<comment type="function">
    <text evidence="10">Component of the PEX13-PEX14 docking complex, a translocon channel that specifically mediates the import of peroxisomal cargo proteins bound to PEX5 receptor. The PEX13-PEX14 docking complex forms a large import pore which can be opened to a diameter of about 9 nm. Mechanistically, PEX5 receptor along with cargo proteins associates with the PEX14 subunit of the PEX13-PEX14 docking complex in the cytosol, leading to the insertion of the receptor into the organelle membrane with the concomitant translocation of the cargo into the peroxisome matrix.</text>
</comment>
<feature type="region of interest" description="Disordered" evidence="11">
    <location>
        <begin position="147"/>
        <end position="231"/>
    </location>
</feature>
<feature type="region of interest" description="Disordered" evidence="11">
    <location>
        <begin position="1"/>
        <end position="33"/>
    </location>
</feature>
<evidence type="ECO:0000256" key="9">
    <source>
        <dbReference type="ARBA" id="ARBA00046271"/>
    </source>
</evidence>
<dbReference type="InterPro" id="IPR025655">
    <property type="entry name" value="PEX14"/>
</dbReference>
<evidence type="ECO:0000313" key="13">
    <source>
        <dbReference type="EMBL" id="CEM55165.1"/>
    </source>
</evidence>
<dbReference type="SUPFAM" id="SSF143503">
    <property type="entry name" value="PUG domain-like"/>
    <property type="match status" value="1"/>
</dbReference>
<feature type="compositionally biased region" description="Basic and acidic residues" evidence="11">
    <location>
        <begin position="188"/>
        <end position="204"/>
    </location>
</feature>
<feature type="region of interest" description="Disordered" evidence="11">
    <location>
        <begin position="278"/>
        <end position="406"/>
    </location>
</feature>
<keyword evidence="3 10" id="KW-0653">Protein transport</keyword>
<feature type="compositionally biased region" description="Gly residues" evidence="11">
    <location>
        <begin position="165"/>
        <end position="183"/>
    </location>
</feature>
<evidence type="ECO:0000256" key="7">
    <source>
        <dbReference type="ARBA" id="ARBA00029502"/>
    </source>
</evidence>
<keyword evidence="4" id="KW-0811">Translocation</keyword>
<evidence type="ECO:0000256" key="1">
    <source>
        <dbReference type="ARBA" id="ARBA00005443"/>
    </source>
</evidence>
<keyword evidence="2 10" id="KW-0813">Transport</keyword>
<dbReference type="GO" id="GO:0005102">
    <property type="term" value="F:signaling receptor binding"/>
    <property type="evidence" value="ECO:0007669"/>
    <property type="project" value="TreeGrafter"/>
</dbReference>
<dbReference type="InterPro" id="IPR036388">
    <property type="entry name" value="WH-like_DNA-bd_sf"/>
</dbReference>
<protein>
    <recommendedName>
        <fullName evidence="7 10">Peroxisomal membrane protein PEX14</fullName>
    </recommendedName>
    <alternativeName>
        <fullName evidence="8 10">Peroxin-14</fullName>
    </alternativeName>
</protein>
<evidence type="ECO:0000256" key="3">
    <source>
        <dbReference type="ARBA" id="ARBA00022927"/>
    </source>
</evidence>
<feature type="compositionally biased region" description="Basic and acidic residues" evidence="11">
    <location>
        <begin position="221"/>
        <end position="231"/>
    </location>
</feature>
<keyword evidence="6 10" id="KW-0576">Peroxisome</keyword>
<feature type="compositionally biased region" description="Low complexity" evidence="11">
    <location>
        <begin position="368"/>
        <end position="384"/>
    </location>
</feature>
<feature type="compositionally biased region" description="Low complexity" evidence="11">
    <location>
        <begin position="394"/>
        <end position="406"/>
    </location>
</feature>
<accession>A0A0G4IDD4</accession>
<dbReference type="GO" id="GO:0016560">
    <property type="term" value="P:protein import into peroxisome matrix, docking"/>
    <property type="evidence" value="ECO:0007669"/>
    <property type="project" value="UniProtKB-UniRule"/>
</dbReference>
<sequence>MSDQMPPVSSGGGASPSPPDQNQTPREDQISNAVAFLAHPSIASATPESKREFLKNKGLTETEIEEAFRRVELNRERGQAAAAAAPNNQGALAPYPHLHAANANAENRPSSGLGGFLSGWVVPVVLAYGAYALGSQIWNFITSDGEKTPPAGGTSVSSPQNAARGEGGGTQGNTNVSGGGGSGLPPSGREKDSREKSSRKEKSKGTLAGRINSRSDSCGDDSERGGLSERGRVEADLLEEIRREQRTREAELHALIARQNHEIRELAGLVRGLLEEKRAGGGQANGTTTNEPVGGVSAALTAGEGEAKTGGNRSGVEGRADGSSMLGGTEQEGAGAKEKEEEKEKAEQQHQHSDPARPWLSATSYLPSHSAAAEAASSSSSSSAVPLGSLTEMPNSSSSSNGVPAPSSAACVAVRESFEDLLAECGEDGEAKRVLDLMALVLKNLRKDPKAERFRKFNASSAKFKERLGGKKSVPVLLRAIGFDKPPSSHSWVFSNDSLEPLDCALLLVAHAQQDLAVAVGAAKTNVADREGRKMAADIVNGSSSFSVPPPLPNGLSGEGAPQTEKALNGIASSSSSAPQQKTEEETGALSVDAAAAEEKELEKGGISPALPDGMSPPAPPTSTSTPTAPDVDGGAVGLPDTEN</sequence>
<name>A0A0G4IDD4_9ALVE</name>
<feature type="domain" description="Peroxisome membrane anchor protein Pex14p N-terminal" evidence="12">
    <location>
        <begin position="26"/>
        <end position="70"/>
    </location>
</feature>
<dbReference type="Gene3D" id="1.20.58.2190">
    <property type="match status" value="1"/>
</dbReference>
<dbReference type="VEuPathDB" id="CryptoDB:Cvel_13320"/>
<evidence type="ECO:0000256" key="6">
    <source>
        <dbReference type="ARBA" id="ARBA00023140"/>
    </source>
</evidence>
<feature type="region of interest" description="Disordered" evidence="11">
    <location>
        <begin position="541"/>
        <end position="644"/>
    </location>
</feature>
<dbReference type="GO" id="GO:0005778">
    <property type="term" value="C:peroxisomal membrane"/>
    <property type="evidence" value="ECO:0007669"/>
    <property type="project" value="UniProtKB-SubCell"/>
</dbReference>